<organism evidence="2 3">
    <name type="scientific">Armillaria tabescens</name>
    <name type="common">Ringless honey mushroom</name>
    <name type="synonym">Agaricus tabescens</name>
    <dbReference type="NCBI Taxonomy" id="1929756"/>
    <lineage>
        <taxon>Eukaryota</taxon>
        <taxon>Fungi</taxon>
        <taxon>Dikarya</taxon>
        <taxon>Basidiomycota</taxon>
        <taxon>Agaricomycotina</taxon>
        <taxon>Agaricomycetes</taxon>
        <taxon>Agaricomycetidae</taxon>
        <taxon>Agaricales</taxon>
        <taxon>Marasmiineae</taxon>
        <taxon>Physalacriaceae</taxon>
        <taxon>Desarmillaria</taxon>
    </lineage>
</organism>
<evidence type="ECO:0000313" key="2">
    <source>
        <dbReference type="EMBL" id="KAK0454217.1"/>
    </source>
</evidence>
<evidence type="ECO:0000313" key="3">
    <source>
        <dbReference type="Proteomes" id="UP001175211"/>
    </source>
</evidence>
<dbReference type="RefSeq" id="XP_060328605.1">
    <property type="nucleotide sequence ID" value="XM_060480284.1"/>
</dbReference>
<keyword evidence="3" id="KW-1185">Reference proteome</keyword>
<protein>
    <submittedName>
        <fullName evidence="2">Uncharacterized protein</fullName>
    </submittedName>
</protein>
<keyword evidence="1" id="KW-0472">Membrane</keyword>
<reference evidence="2" key="1">
    <citation type="submission" date="2023-06" db="EMBL/GenBank/DDBJ databases">
        <authorList>
            <consortium name="Lawrence Berkeley National Laboratory"/>
            <person name="Ahrendt S."/>
            <person name="Sahu N."/>
            <person name="Indic B."/>
            <person name="Wong-Bajracharya J."/>
            <person name="Merenyi Z."/>
            <person name="Ke H.-M."/>
            <person name="Monk M."/>
            <person name="Kocsube S."/>
            <person name="Drula E."/>
            <person name="Lipzen A."/>
            <person name="Balint B."/>
            <person name="Henrissat B."/>
            <person name="Andreopoulos B."/>
            <person name="Martin F.M."/>
            <person name="Harder C.B."/>
            <person name="Rigling D."/>
            <person name="Ford K.L."/>
            <person name="Foster G.D."/>
            <person name="Pangilinan J."/>
            <person name="Papanicolaou A."/>
            <person name="Barry K."/>
            <person name="LaButti K."/>
            <person name="Viragh M."/>
            <person name="Koriabine M."/>
            <person name="Yan M."/>
            <person name="Riley R."/>
            <person name="Champramary S."/>
            <person name="Plett K.L."/>
            <person name="Tsai I.J."/>
            <person name="Slot J."/>
            <person name="Sipos G."/>
            <person name="Plett J."/>
            <person name="Nagy L.G."/>
            <person name="Grigoriev I.V."/>
        </authorList>
    </citation>
    <scope>NUCLEOTIDE SEQUENCE</scope>
    <source>
        <strain evidence="2">CCBAS 213</strain>
    </source>
</reference>
<gene>
    <name evidence="2" type="ORF">EV420DRAFT_1749525</name>
</gene>
<keyword evidence="1" id="KW-0812">Transmembrane</keyword>
<feature type="transmembrane region" description="Helical" evidence="1">
    <location>
        <begin position="134"/>
        <end position="163"/>
    </location>
</feature>
<proteinExistence type="predicted"/>
<accession>A0AA39N183</accession>
<feature type="transmembrane region" description="Helical" evidence="1">
    <location>
        <begin position="175"/>
        <end position="198"/>
    </location>
</feature>
<dbReference type="EMBL" id="JAUEPS010000027">
    <property type="protein sequence ID" value="KAK0454217.1"/>
    <property type="molecule type" value="Genomic_DNA"/>
</dbReference>
<dbReference type="AlphaFoldDB" id="A0AA39N183"/>
<dbReference type="GeneID" id="85363832"/>
<comment type="caution">
    <text evidence="2">The sequence shown here is derived from an EMBL/GenBank/DDBJ whole genome shotgun (WGS) entry which is preliminary data.</text>
</comment>
<name>A0AA39N183_ARMTA</name>
<keyword evidence="1" id="KW-1133">Transmembrane helix</keyword>
<dbReference type="Proteomes" id="UP001175211">
    <property type="component" value="Unassembled WGS sequence"/>
</dbReference>
<evidence type="ECO:0000256" key="1">
    <source>
        <dbReference type="SAM" id="Phobius"/>
    </source>
</evidence>
<feature type="transmembrane region" description="Helical" evidence="1">
    <location>
        <begin position="90"/>
        <end position="114"/>
    </location>
</feature>
<sequence length="323" mass="35069">MAAQANIPSDISDDLKAVILQTLDADLNGTILDSLLQGITAAICTILADSTIGCAPYRYGYDRSNTAVDRIKIIGHGTIWRCWTVWGRRWLLILPPILSLIAAVGMNTQLSAVFKSIATYQLYVFPDDYPHFFTPYSSCVLATTLWCTLLIIYQIVTVALAAGEAGGGLRAYRHVLEVLIESSALYSIALILCTAFFARNTISIMYLDALAAIARGIAPTLLVGRVAAGHARPDDSWQGSVISGSLRFGSHSGVQSSGIEDLEAQRERGDEYSHRTLADSEEDIGVESAECIILEDLPKARVGKRADGYLIDEDGIRVDRRVG</sequence>